<evidence type="ECO:0000256" key="1">
    <source>
        <dbReference type="ARBA" id="ARBA00009013"/>
    </source>
</evidence>
<dbReference type="PROSITE" id="PS50801">
    <property type="entry name" value="STAS"/>
    <property type="match status" value="1"/>
</dbReference>
<dbReference type="PATRIC" id="fig|1710894.3.peg.2205"/>
<gene>
    <name evidence="4" type="ORF">AN481_00185</name>
</gene>
<sequence length="118" mass="13315">MTFKIHVFEPSGILNATSGNELRRQITDILNNGFNMLLIDMSKVSFIDSSGLGALVGAMQSVRNAKGELFICSLNEQVKMLFELTKIDRVLNILSNREEFDSKVLELENRQKLFKHPG</sequence>
<dbReference type="Pfam" id="PF01740">
    <property type="entry name" value="STAS"/>
    <property type="match status" value="1"/>
</dbReference>
<dbReference type="PANTHER" id="PTHR33495:SF2">
    <property type="entry name" value="ANTI-SIGMA FACTOR ANTAGONIST TM_1081-RELATED"/>
    <property type="match status" value="1"/>
</dbReference>
<feature type="domain" description="STAS" evidence="3">
    <location>
        <begin position="1"/>
        <end position="107"/>
    </location>
</feature>
<evidence type="ECO:0000259" key="3">
    <source>
        <dbReference type="PROSITE" id="PS50801"/>
    </source>
</evidence>
<dbReference type="NCBIfam" id="TIGR00377">
    <property type="entry name" value="ant_ant_sig"/>
    <property type="match status" value="1"/>
</dbReference>
<dbReference type="Proteomes" id="UP000092382">
    <property type="component" value="Unassembled WGS sequence"/>
</dbReference>
<evidence type="ECO:0000313" key="4">
    <source>
        <dbReference type="EMBL" id="OBQ27381.1"/>
    </source>
</evidence>
<proteinExistence type="inferred from homology"/>
<dbReference type="PANTHER" id="PTHR33495">
    <property type="entry name" value="ANTI-SIGMA FACTOR ANTAGONIST TM_1081-RELATED-RELATED"/>
    <property type="match status" value="1"/>
</dbReference>
<dbReference type="AlphaFoldDB" id="A0A1B7W252"/>
<dbReference type="InterPro" id="IPR036513">
    <property type="entry name" value="STAS_dom_sf"/>
</dbReference>
<comment type="caution">
    <text evidence="4">The sequence shown here is derived from an EMBL/GenBank/DDBJ whole genome shotgun (WGS) entry which is preliminary data.</text>
</comment>
<dbReference type="GO" id="GO:0043856">
    <property type="term" value="F:anti-sigma factor antagonist activity"/>
    <property type="evidence" value="ECO:0007669"/>
    <property type="project" value="InterPro"/>
</dbReference>
<evidence type="ECO:0000313" key="5">
    <source>
        <dbReference type="Proteomes" id="UP000092382"/>
    </source>
</evidence>
<evidence type="ECO:0000256" key="2">
    <source>
        <dbReference type="RuleBase" id="RU003749"/>
    </source>
</evidence>
<comment type="similarity">
    <text evidence="1 2">Belongs to the anti-sigma-factor antagonist family.</text>
</comment>
<dbReference type="EMBL" id="LJOY01000001">
    <property type="protein sequence ID" value="OBQ27381.1"/>
    <property type="molecule type" value="Genomic_DNA"/>
</dbReference>
<dbReference type="CDD" id="cd07043">
    <property type="entry name" value="STAS_anti-anti-sigma_factors"/>
    <property type="match status" value="1"/>
</dbReference>
<dbReference type="InterPro" id="IPR003658">
    <property type="entry name" value="Anti-sigma_ant"/>
</dbReference>
<protein>
    <recommendedName>
        <fullName evidence="2">Anti-sigma factor antagonist</fullName>
    </recommendedName>
</protein>
<dbReference type="SUPFAM" id="SSF52091">
    <property type="entry name" value="SpoIIaa-like"/>
    <property type="match status" value="1"/>
</dbReference>
<dbReference type="STRING" id="1803587.GCA_001593825_02307"/>
<organism evidence="4 5">
    <name type="scientific">Aphanizomenon flos-aquae LD13</name>
    <dbReference type="NCBI Taxonomy" id="1710894"/>
    <lineage>
        <taxon>Bacteria</taxon>
        <taxon>Bacillati</taxon>
        <taxon>Cyanobacteriota</taxon>
        <taxon>Cyanophyceae</taxon>
        <taxon>Nostocales</taxon>
        <taxon>Aphanizomenonaceae</taxon>
        <taxon>Aphanizomenon</taxon>
    </lineage>
</organism>
<dbReference type="InterPro" id="IPR002645">
    <property type="entry name" value="STAS_dom"/>
</dbReference>
<name>A0A1B7W252_APHFL</name>
<dbReference type="Gene3D" id="3.30.750.24">
    <property type="entry name" value="STAS domain"/>
    <property type="match status" value="1"/>
</dbReference>
<accession>A0A1B7W252</accession>
<reference evidence="4 5" key="1">
    <citation type="submission" date="2015-09" db="EMBL/GenBank/DDBJ databases">
        <title>Whole genome shotgun sequence assembly of Aphanizomenon flos-aquae UKL13.</title>
        <authorList>
            <person name="Driscoll C."/>
        </authorList>
    </citation>
    <scope>NUCLEOTIDE SEQUENCE [LARGE SCALE GENOMIC DNA]</scope>
    <source>
        <strain evidence="4">MDT13</strain>
    </source>
</reference>